<keyword evidence="2" id="KW-1185">Reference proteome</keyword>
<evidence type="ECO:0000313" key="1">
    <source>
        <dbReference type="EMBL" id="CAI2199157.1"/>
    </source>
</evidence>
<dbReference type="EMBL" id="CAMKVN010020458">
    <property type="protein sequence ID" value="CAI2199157.1"/>
    <property type="molecule type" value="Genomic_DNA"/>
</dbReference>
<protein>
    <submittedName>
        <fullName evidence="1">13618_t:CDS:1</fullName>
    </submittedName>
</protein>
<name>A0A9W4X0J9_9GLOM</name>
<reference evidence="1" key="1">
    <citation type="submission" date="2022-08" db="EMBL/GenBank/DDBJ databases">
        <authorList>
            <person name="Kallberg Y."/>
            <person name="Tangrot J."/>
            <person name="Rosling A."/>
        </authorList>
    </citation>
    <scope>NUCLEOTIDE SEQUENCE</scope>
    <source>
        <strain evidence="1">Wild A</strain>
    </source>
</reference>
<feature type="non-terminal residue" evidence="1">
    <location>
        <position position="44"/>
    </location>
</feature>
<accession>A0A9W4X0J9</accession>
<proteinExistence type="predicted"/>
<sequence>HNWVVITQILCKRGQATIHELHAIYIFELAYFHRLISLKYFSNN</sequence>
<organism evidence="1 2">
    <name type="scientific">Funneliformis geosporum</name>
    <dbReference type="NCBI Taxonomy" id="1117311"/>
    <lineage>
        <taxon>Eukaryota</taxon>
        <taxon>Fungi</taxon>
        <taxon>Fungi incertae sedis</taxon>
        <taxon>Mucoromycota</taxon>
        <taxon>Glomeromycotina</taxon>
        <taxon>Glomeromycetes</taxon>
        <taxon>Glomerales</taxon>
        <taxon>Glomeraceae</taxon>
        <taxon>Funneliformis</taxon>
    </lineage>
</organism>
<feature type="non-terminal residue" evidence="1">
    <location>
        <position position="1"/>
    </location>
</feature>
<gene>
    <name evidence="1" type="ORF">FWILDA_LOCUS18934</name>
</gene>
<evidence type="ECO:0000313" key="2">
    <source>
        <dbReference type="Proteomes" id="UP001153678"/>
    </source>
</evidence>
<comment type="caution">
    <text evidence="1">The sequence shown here is derived from an EMBL/GenBank/DDBJ whole genome shotgun (WGS) entry which is preliminary data.</text>
</comment>
<dbReference type="AlphaFoldDB" id="A0A9W4X0J9"/>
<dbReference type="Proteomes" id="UP001153678">
    <property type="component" value="Unassembled WGS sequence"/>
</dbReference>